<sequence length="191" mass="20956">LLGPEALLPAVSLPYRIVPAIPILHPYNTVLLAHVGFIRDDLPGELHLVQPMVSGSALPRVQASTSPRMESVFLPMPPYIPVYAPPSFFLTYKLSLPSSFHLPLGAGQRDRYGMQNFPPGPCKPSRESAKKPDVRVGPCIQLGPIEWYTPHLAVVGQPITAINGQLNLRPASRSQSNRAESGMRLHQRRSC</sequence>
<feature type="compositionally biased region" description="Polar residues" evidence="1">
    <location>
        <begin position="170"/>
        <end position="179"/>
    </location>
</feature>
<dbReference type="VEuPathDB" id="FungiDB:BO78DRAFT_437179"/>
<dbReference type="EMBL" id="KZ826432">
    <property type="protein sequence ID" value="PYI00873.1"/>
    <property type="molecule type" value="Genomic_DNA"/>
</dbReference>
<feature type="non-terminal residue" evidence="2">
    <location>
        <position position="1"/>
    </location>
</feature>
<protein>
    <submittedName>
        <fullName evidence="2">Uncharacterized protein</fullName>
    </submittedName>
</protein>
<evidence type="ECO:0000313" key="2">
    <source>
        <dbReference type="EMBL" id="PYI00873.1"/>
    </source>
</evidence>
<organism evidence="2 3">
    <name type="scientific">Aspergillus sclerotiicarbonarius (strain CBS 121057 / IBT 28362)</name>
    <dbReference type="NCBI Taxonomy" id="1448318"/>
    <lineage>
        <taxon>Eukaryota</taxon>
        <taxon>Fungi</taxon>
        <taxon>Dikarya</taxon>
        <taxon>Ascomycota</taxon>
        <taxon>Pezizomycotina</taxon>
        <taxon>Eurotiomycetes</taxon>
        <taxon>Eurotiomycetidae</taxon>
        <taxon>Eurotiales</taxon>
        <taxon>Aspergillaceae</taxon>
        <taxon>Aspergillus</taxon>
        <taxon>Aspergillus subgen. Circumdati</taxon>
    </lineage>
</organism>
<dbReference type="Proteomes" id="UP000248423">
    <property type="component" value="Unassembled WGS sequence"/>
</dbReference>
<gene>
    <name evidence="2" type="ORF">BO78DRAFT_437179</name>
</gene>
<name>A0A319F6J2_ASPSB</name>
<reference evidence="2 3" key="1">
    <citation type="submission" date="2018-02" db="EMBL/GenBank/DDBJ databases">
        <title>The genomes of Aspergillus section Nigri reveals drivers in fungal speciation.</title>
        <authorList>
            <consortium name="DOE Joint Genome Institute"/>
            <person name="Vesth T.C."/>
            <person name="Nybo J."/>
            <person name="Theobald S."/>
            <person name="Brandl J."/>
            <person name="Frisvad J.C."/>
            <person name="Nielsen K.F."/>
            <person name="Lyhne E.K."/>
            <person name="Kogle M.E."/>
            <person name="Kuo A."/>
            <person name="Riley R."/>
            <person name="Clum A."/>
            <person name="Nolan M."/>
            <person name="Lipzen A."/>
            <person name="Salamov A."/>
            <person name="Henrissat B."/>
            <person name="Wiebenga A."/>
            <person name="De vries R.P."/>
            <person name="Grigoriev I.V."/>
            <person name="Mortensen U.H."/>
            <person name="Andersen M.R."/>
            <person name="Baker S.E."/>
        </authorList>
    </citation>
    <scope>NUCLEOTIDE SEQUENCE [LARGE SCALE GENOMIC DNA]</scope>
    <source>
        <strain evidence="2 3">CBS 121057</strain>
    </source>
</reference>
<evidence type="ECO:0000313" key="3">
    <source>
        <dbReference type="Proteomes" id="UP000248423"/>
    </source>
</evidence>
<proteinExistence type="predicted"/>
<dbReference type="AlphaFoldDB" id="A0A319F6J2"/>
<feature type="region of interest" description="Disordered" evidence="1">
    <location>
        <begin position="170"/>
        <end position="191"/>
    </location>
</feature>
<evidence type="ECO:0000256" key="1">
    <source>
        <dbReference type="SAM" id="MobiDB-lite"/>
    </source>
</evidence>
<accession>A0A319F6J2</accession>
<keyword evidence="3" id="KW-1185">Reference proteome</keyword>